<protein>
    <submittedName>
        <fullName evidence="2">Uncharacterized protein</fullName>
    </submittedName>
</protein>
<proteinExistence type="predicted"/>
<reference evidence="2 3" key="1">
    <citation type="submission" date="2012-05" db="EMBL/GenBank/DDBJ databases">
        <authorList>
            <person name="Harkins D.M."/>
            <person name="Madupu R."/>
            <person name="Durkin A.S."/>
            <person name="Torralba M."/>
            <person name="Methe B."/>
            <person name="Sutton G.G."/>
            <person name="Nelson K.E."/>
        </authorList>
    </citation>
    <scope>NUCLEOTIDE SEQUENCE [LARGE SCALE GENOMIC DNA]</scope>
    <source>
        <strain evidence="2 3">F0489</strain>
    </source>
</reference>
<sequence length="48" mass="5723">MTRARSDHDERGHARNLGEDLRENLARHIETHTEDPELMQRATERKSR</sequence>
<gene>
    <name evidence="2" type="ORF">HMPREF1318_2336</name>
</gene>
<dbReference type="EMBL" id="AKFT01000184">
    <property type="protein sequence ID" value="EJF38910.1"/>
    <property type="molecule type" value="Genomic_DNA"/>
</dbReference>
<comment type="caution">
    <text evidence="2">The sequence shown here is derived from an EMBL/GenBank/DDBJ whole genome shotgun (WGS) entry which is preliminary data.</text>
</comment>
<organism evidence="2 3">
    <name type="scientific">Actinomyces massiliensis F0489</name>
    <dbReference type="NCBI Taxonomy" id="1125718"/>
    <lineage>
        <taxon>Bacteria</taxon>
        <taxon>Bacillati</taxon>
        <taxon>Actinomycetota</taxon>
        <taxon>Actinomycetes</taxon>
        <taxon>Actinomycetales</taxon>
        <taxon>Actinomycetaceae</taxon>
        <taxon>Actinomyces</taxon>
    </lineage>
</organism>
<name>J1H0G1_9ACTO</name>
<evidence type="ECO:0000313" key="3">
    <source>
        <dbReference type="Proteomes" id="UP000002941"/>
    </source>
</evidence>
<dbReference type="Proteomes" id="UP000002941">
    <property type="component" value="Unassembled WGS sequence"/>
</dbReference>
<feature type="compositionally biased region" description="Basic and acidic residues" evidence="1">
    <location>
        <begin position="1"/>
        <end position="35"/>
    </location>
</feature>
<keyword evidence="3" id="KW-1185">Reference proteome</keyword>
<dbReference type="AlphaFoldDB" id="J1H0G1"/>
<evidence type="ECO:0000313" key="2">
    <source>
        <dbReference type="EMBL" id="EJF38910.1"/>
    </source>
</evidence>
<evidence type="ECO:0000256" key="1">
    <source>
        <dbReference type="SAM" id="MobiDB-lite"/>
    </source>
</evidence>
<feature type="region of interest" description="Disordered" evidence="1">
    <location>
        <begin position="1"/>
        <end position="48"/>
    </location>
</feature>
<accession>J1H0G1</accession>